<proteinExistence type="predicted"/>
<comment type="caution">
    <text evidence="3">The sequence shown here is derived from an EMBL/GenBank/DDBJ whole genome shotgun (WGS) entry which is preliminary data.</text>
</comment>
<keyword evidence="1" id="KW-0175">Coiled coil</keyword>
<organism evidence="3 4">
    <name type="scientific">Helianthus annuus</name>
    <name type="common">Common sunflower</name>
    <dbReference type="NCBI Taxonomy" id="4232"/>
    <lineage>
        <taxon>Eukaryota</taxon>
        <taxon>Viridiplantae</taxon>
        <taxon>Streptophyta</taxon>
        <taxon>Embryophyta</taxon>
        <taxon>Tracheophyta</taxon>
        <taxon>Spermatophyta</taxon>
        <taxon>Magnoliopsida</taxon>
        <taxon>eudicotyledons</taxon>
        <taxon>Gunneridae</taxon>
        <taxon>Pentapetalae</taxon>
        <taxon>asterids</taxon>
        <taxon>campanulids</taxon>
        <taxon>Asterales</taxon>
        <taxon>Asteraceae</taxon>
        <taxon>Asteroideae</taxon>
        <taxon>Heliantheae alliance</taxon>
        <taxon>Heliantheae</taxon>
        <taxon>Helianthus</taxon>
    </lineage>
</organism>
<name>A0A9K3DTZ2_HELAN</name>
<protein>
    <submittedName>
        <fullName evidence="3">Uncharacterized protein</fullName>
    </submittedName>
</protein>
<reference evidence="3" key="2">
    <citation type="submission" date="2020-06" db="EMBL/GenBank/DDBJ databases">
        <title>Helianthus annuus Genome sequencing and assembly Release 2.</title>
        <authorList>
            <person name="Gouzy J."/>
            <person name="Langlade N."/>
            <person name="Munos S."/>
        </authorList>
    </citation>
    <scope>NUCLEOTIDE SEQUENCE</scope>
    <source>
        <tissue evidence="3">Leaves</tissue>
    </source>
</reference>
<dbReference type="Gramene" id="mRNA:HanXRQr2_Chr16g0764661">
    <property type="protein sequence ID" value="mRNA:HanXRQr2_Chr16g0764661"/>
    <property type="gene ID" value="HanXRQr2_Chr16g0764661"/>
</dbReference>
<dbReference type="EMBL" id="MNCJ02000331">
    <property type="protein sequence ID" value="KAF5761399.1"/>
    <property type="molecule type" value="Genomic_DNA"/>
</dbReference>
<gene>
    <name evidence="3" type="ORF">HanXRQr2_Chr16g0764661</name>
</gene>
<sequence>MKLTSRFLGEHEVHILERTKGICYEVSSSEDVEIPDEVLQSEVQGTSGGDVEIHLEKPKQKTVIGSETVSEPASSSKKRKNVVVITSDDSPVQSSDETAPNTHVDEAPVSPAGNKRRRGKQIVFTDESSSDHYEVGQTSADQEYVPKSVPEVVTRWYDRKAKTEVCLRDRISRYRLKMTCQHQKIWKLKKKVRKLKKSSQSDNRRETIQMLEKNTHEHAKVVEALTKELEEARDMQEKLKQERATAAHEKDSWTQERYVIKKLHGSREFLESLGAMESNLWSSGAHVGLVEGYANCKAGVALEHNRLYMPKAERGLINAADKLKHMQYPYVVALAKCRDCTLDELKALEPDAGMEDEGAGCSKKARKAV</sequence>
<evidence type="ECO:0000313" key="4">
    <source>
        <dbReference type="Proteomes" id="UP000215914"/>
    </source>
</evidence>
<evidence type="ECO:0000313" key="3">
    <source>
        <dbReference type="EMBL" id="KAF5761399.1"/>
    </source>
</evidence>
<keyword evidence="4" id="KW-1185">Reference proteome</keyword>
<accession>A0A9K3DTZ2</accession>
<reference evidence="3" key="1">
    <citation type="journal article" date="2017" name="Nature">
        <title>The sunflower genome provides insights into oil metabolism, flowering and Asterid evolution.</title>
        <authorList>
            <person name="Badouin H."/>
            <person name="Gouzy J."/>
            <person name="Grassa C.J."/>
            <person name="Murat F."/>
            <person name="Staton S.E."/>
            <person name="Cottret L."/>
            <person name="Lelandais-Briere C."/>
            <person name="Owens G.L."/>
            <person name="Carrere S."/>
            <person name="Mayjonade B."/>
            <person name="Legrand L."/>
            <person name="Gill N."/>
            <person name="Kane N.C."/>
            <person name="Bowers J.E."/>
            <person name="Hubner S."/>
            <person name="Bellec A."/>
            <person name="Berard A."/>
            <person name="Berges H."/>
            <person name="Blanchet N."/>
            <person name="Boniface M.C."/>
            <person name="Brunel D."/>
            <person name="Catrice O."/>
            <person name="Chaidir N."/>
            <person name="Claudel C."/>
            <person name="Donnadieu C."/>
            <person name="Faraut T."/>
            <person name="Fievet G."/>
            <person name="Helmstetter N."/>
            <person name="King M."/>
            <person name="Knapp S.J."/>
            <person name="Lai Z."/>
            <person name="Le Paslier M.C."/>
            <person name="Lippi Y."/>
            <person name="Lorenzon L."/>
            <person name="Mandel J.R."/>
            <person name="Marage G."/>
            <person name="Marchand G."/>
            <person name="Marquand E."/>
            <person name="Bret-Mestries E."/>
            <person name="Morien E."/>
            <person name="Nambeesan S."/>
            <person name="Nguyen T."/>
            <person name="Pegot-Espagnet P."/>
            <person name="Pouilly N."/>
            <person name="Raftis F."/>
            <person name="Sallet E."/>
            <person name="Schiex T."/>
            <person name="Thomas J."/>
            <person name="Vandecasteele C."/>
            <person name="Vares D."/>
            <person name="Vear F."/>
            <person name="Vautrin S."/>
            <person name="Crespi M."/>
            <person name="Mangin B."/>
            <person name="Burke J.M."/>
            <person name="Salse J."/>
            <person name="Munos S."/>
            <person name="Vincourt P."/>
            <person name="Rieseberg L.H."/>
            <person name="Langlade N.B."/>
        </authorList>
    </citation>
    <scope>NUCLEOTIDE SEQUENCE</scope>
    <source>
        <tissue evidence="3">Leaves</tissue>
    </source>
</reference>
<evidence type="ECO:0000256" key="2">
    <source>
        <dbReference type="SAM" id="MobiDB-lite"/>
    </source>
</evidence>
<dbReference type="Proteomes" id="UP000215914">
    <property type="component" value="Unassembled WGS sequence"/>
</dbReference>
<feature type="region of interest" description="Disordered" evidence="2">
    <location>
        <begin position="124"/>
        <end position="143"/>
    </location>
</feature>
<dbReference type="AlphaFoldDB" id="A0A9K3DTZ2"/>
<evidence type="ECO:0000256" key="1">
    <source>
        <dbReference type="SAM" id="Coils"/>
    </source>
</evidence>
<feature type="region of interest" description="Disordered" evidence="2">
    <location>
        <begin position="60"/>
        <end position="119"/>
    </location>
</feature>
<feature type="compositionally biased region" description="Polar residues" evidence="2">
    <location>
        <begin position="87"/>
        <end position="101"/>
    </location>
</feature>
<feature type="compositionally biased region" description="Polar residues" evidence="2">
    <location>
        <begin position="63"/>
        <end position="75"/>
    </location>
</feature>
<feature type="coiled-coil region" evidence="1">
    <location>
        <begin position="222"/>
        <end position="256"/>
    </location>
</feature>